<reference evidence="2" key="1">
    <citation type="submission" date="2018-05" db="EMBL/GenBank/DDBJ databases">
        <authorList>
            <person name="Lanie J.A."/>
            <person name="Ng W.-L."/>
            <person name="Kazmierczak K.M."/>
            <person name="Andrzejewski T.M."/>
            <person name="Davidsen T.M."/>
            <person name="Wayne K.J."/>
            <person name="Tettelin H."/>
            <person name="Glass J.I."/>
            <person name="Rusch D."/>
            <person name="Podicherti R."/>
            <person name="Tsui H.-C.T."/>
            <person name="Winkler M.E."/>
        </authorList>
    </citation>
    <scope>NUCLEOTIDE SEQUENCE</scope>
</reference>
<dbReference type="EMBL" id="UINC01030198">
    <property type="protein sequence ID" value="SVB14188.1"/>
    <property type="molecule type" value="Genomic_DNA"/>
</dbReference>
<protein>
    <recommendedName>
        <fullName evidence="1">Helix-turn-helix domain-containing protein</fullName>
    </recommendedName>
</protein>
<dbReference type="InterPro" id="IPR009061">
    <property type="entry name" value="DNA-bd_dom_put_sf"/>
</dbReference>
<accession>A0A382BK52</accession>
<evidence type="ECO:0000313" key="2">
    <source>
        <dbReference type="EMBL" id="SVB14188.1"/>
    </source>
</evidence>
<feature type="domain" description="Helix-turn-helix" evidence="1">
    <location>
        <begin position="29"/>
        <end position="76"/>
    </location>
</feature>
<dbReference type="SUPFAM" id="SSF46955">
    <property type="entry name" value="Putative DNA-binding domain"/>
    <property type="match status" value="1"/>
</dbReference>
<evidence type="ECO:0000259" key="1">
    <source>
        <dbReference type="Pfam" id="PF12728"/>
    </source>
</evidence>
<proteinExistence type="predicted"/>
<sequence>MKGTDMLHRIIEQLDRIEKKLDGKYTNRYLNIRQVSDLTSVSTSTIRRAIQRGDLKCIKKLGKLLFLEKAVRKWLDD</sequence>
<dbReference type="InterPro" id="IPR041657">
    <property type="entry name" value="HTH_17"/>
</dbReference>
<dbReference type="Pfam" id="PF12728">
    <property type="entry name" value="HTH_17"/>
    <property type="match status" value="1"/>
</dbReference>
<gene>
    <name evidence="2" type="ORF">METZ01_LOCUS167042</name>
</gene>
<dbReference type="AlphaFoldDB" id="A0A382BK52"/>
<organism evidence="2">
    <name type="scientific">marine metagenome</name>
    <dbReference type="NCBI Taxonomy" id="408172"/>
    <lineage>
        <taxon>unclassified sequences</taxon>
        <taxon>metagenomes</taxon>
        <taxon>ecological metagenomes</taxon>
    </lineage>
</organism>
<name>A0A382BK52_9ZZZZ</name>